<evidence type="ECO:0000313" key="2">
    <source>
        <dbReference type="Proteomes" id="UP001386955"/>
    </source>
</evidence>
<evidence type="ECO:0000313" key="1">
    <source>
        <dbReference type="EMBL" id="KAK7396312.1"/>
    </source>
</evidence>
<dbReference type="Proteomes" id="UP001386955">
    <property type="component" value="Unassembled WGS sequence"/>
</dbReference>
<protein>
    <submittedName>
        <fullName evidence="1">Uncharacterized protein</fullName>
    </submittedName>
</protein>
<proteinExistence type="predicted"/>
<name>A0AAN9XKL2_PSOTE</name>
<accession>A0AAN9XKL2</accession>
<dbReference type="AlphaFoldDB" id="A0AAN9XKL2"/>
<gene>
    <name evidence="1" type="ORF">VNO78_17228</name>
</gene>
<comment type="caution">
    <text evidence="1">The sequence shown here is derived from an EMBL/GenBank/DDBJ whole genome shotgun (WGS) entry which is preliminary data.</text>
</comment>
<reference evidence="1 2" key="1">
    <citation type="submission" date="2024-01" db="EMBL/GenBank/DDBJ databases">
        <title>The genomes of 5 underutilized Papilionoideae crops provide insights into root nodulation and disease resistanc.</title>
        <authorList>
            <person name="Jiang F."/>
        </authorList>
    </citation>
    <scope>NUCLEOTIDE SEQUENCE [LARGE SCALE GENOMIC DNA]</scope>
    <source>
        <strain evidence="1">DUOXIRENSHENG_FW03</strain>
        <tissue evidence="1">Leaves</tissue>
    </source>
</reference>
<sequence>MPPRIPLFIIYGIGKAKEIQEPFVDVHELDYLPKDFAVCHIPKSGCRCNADILILQEDPCSFDGCCYSG</sequence>
<keyword evidence="2" id="KW-1185">Reference proteome</keyword>
<organism evidence="1 2">
    <name type="scientific">Psophocarpus tetragonolobus</name>
    <name type="common">Winged bean</name>
    <name type="synonym">Dolichos tetragonolobus</name>
    <dbReference type="NCBI Taxonomy" id="3891"/>
    <lineage>
        <taxon>Eukaryota</taxon>
        <taxon>Viridiplantae</taxon>
        <taxon>Streptophyta</taxon>
        <taxon>Embryophyta</taxon>
        <taxon>Tracheophyta</taxon>
        <taxon>Spermatophyta</taxon>
        <taxon>Magnoliopsida</taxon>
        <taxon>eudicotyledons</taxon>
        <taxon>Gunneridae</taxon>
        <taxon>Pentapetalae</taxon>
        <taxon>rosids</taxon>
        <taxon>fabids</taxon>
        <taxon>Fabales</taxon>
        <taxon>Fabaceae</taxon>
        <taxon>Papilionoideae</taxon>
        <taxon>50 kb inversion clade</taxon>
        <taxon>NPAAA clade</taxon>
        <taxon>indigoferoid/millettioid clade</taxon>
        <taxon>Phaseoleae</taxon>
        <taxon>Psophocarpus</taxon>
    </lineage>
</organism>
<dbReference type="EMBL" id="JAYMYS010000004">
    <property type="protein sequence ID" value="KAK7396312.1"/>
    <property type="molecule type" value="Genomic_DNA"/>
</dbReference>